<name>A0A097IJN3_9CORY</name>
<accession>A0A097IJN3</accession>
<dbReference type="RefSeq" id="WP_018020694.1">
    <property type="nucleotide sequence ID" value="NZ_AQUX01000001.1"/>
</dbReference>
<dbReference type="EMBL" id="CP006764">
    <property type="protein sequence ID" value="AIT62313.1"/>
    <property type="molecule type" value="Genomic_DNA"/>
</dbReference>
<evidence type="ECO:0000256" key="1">
    <source>
        <dbReference type="SAM" id="Phobius"/>
    </source>
</evidence>
<keyword evidence="1" id="KW-1133">Transmembrane helix</keyword>
<keyword evidence="3" id="KW-1185">Reference proteome</keyword>
<gene>
    <name evidence="2" type="ORF">CDOO_10305</name>
</gene>
<dbReference type="STRING" id="558173.CDOO_10305"/>
<dbReference type="Proteomes" id="UP000029914">
    <property type="component" value="Chromosome"/>
</dbReference>
<reference evidence="2 3" key="1">
    <citation type="submission" date="2013-09" db="EMBL/GenBank/DDBJ databases">
        <title>Complete genome sequence of Corynebacterium doosanense CAU 212(T) (=DSM 45436(T)), isolated from activated sludge.</title>
        <authorList>
            <person name="Schaffert L."/>
            <person name="Albersmeier A."/>
            <person name="Kalinowski J."/>
            <person name="Ruckert C."/>
        </authorList>
    </citation>
    <scope>NUCLEOTIDE SEQUENCE [LARGE SCALE GENOMIC DNA]</scope>
    <source>
        <strain evidence="2 3">CAU 212</strain>
    </source>
</reference>
<protein>
    <submittedName>
        <fullName evidence="2">Uncharacterized protein</fullName>
    </submittedName>
</protein>
<sequence>MTRFLTTAALAFAVCFLLFLLLSGVADLRMLTAMTVLAPLGVALTTSMRRSFRGLLDDAHLASATLTTSSVFAMTAALFQSSGRFNLAAALLALTAGALAGAVLHRSLLVERPAGMVPAAVLGGVLGGATLIAVGGQTIVGFAAALTLLAAASVTVSAARGEEPVEPAPERELVSAR</sequence>
<evidence type="ECO:0000313" key="3">
    <source>
        <dbReference type="Proteomes" id="UP000029914"/>
    </source>
</evidence>
<dbReference type="HOGENOM" id="CLU_1515413_0_0_11"/>
<feature type="transmembrane region" description="Helical" evidence="1">
    <location>
        <begin position="116"/>
        <end position="134"/>
    </location>
</feature>
<keyword evidence="1" id="KW-0472">Membrane</keyword>
<organism evidence="2 3">
    <name type="scientific">Corynebacterium doosanense CAU 212 = DSM 45436</name>
    <dbReference type="NCBI Taxonomy" id="558173"/>
    <lineage>
        <taxon>Bacteria</taxon>
        <taxon>Bacillati</taxon>
        <taxon>Actinomycetota</taxon>
        <taxon>Actinomycetes</taxon>
        <taxon>Mycobacteriales</taxon>
        <taxon>Corynebacteriaceae</taxon>
        <taxon>Corynebacterium</taxon>
    </lineage>
</organism>
<evidence type="ECO:0000313" key="2">
    <source>
        <dbReference type="EMBL" id="AIT62313.1"/>
    </source>
</evidence>
<feature type="transmembrane region" description="Helical" evidence="1">
    <location>
        <begin position="85"/>
        <end position="104"/>
    </location>
</feature>
<dbReference type="KEGG" id="cdo:CDOO_10305"/>
<keyword evidence="1" id="KW-0812">Transmembrane</keyword>
<proteinExistence type="predicted"/>
<dbReference type="AlphaFoldDB" id="A0A097IJN3"/>